<dbReference type="Proteomes" id="UP000799772">
    <property type="component" value="Unassembled WGS sequence"/>
</dbReference>
<evidence type="ECO:0000313" key="10">
    <source>
        <dbReference type="Proteomes" id="UP000799772"/>
    </source>
</evidence>
<proteinExistence type="inferred from homology"/>
<comment type="cofactor">
    <cofactor evidence="1">
        <name>heme</name>
        <dbReference type="ChEBI" id="CHEBI:30413"/>
    </cofactor>
</comment>
<evidence type="ECO:0000256" key="3">
    <source>
        <dbReference type="ARBA" id="ARBA00022617"/>
    </source>
</evidence>
<evidence type="ECO:0000256" key="4">
    <source>
        <dbReference type="ARBA" id="ARBA00022723"/>
    </source>
</evidence>
<evidence type="ECO:0000313" key="9">
    <source>
        <dbReference type="EMBL" id="KAF2095752.1"/>
    </source>
</evidence>
<dbReference type="GO" id="GO:0020037">
    <property type="term" value="F:heme binding"/>
    <property type="evidence" value="ECO:0007669"/>
    <property type="project" value="InterPro"/>
</dbReference>
<dbReference type="InterPro" id="IPR036396">
    <property type="entry name" value="Cyt_P450_sf"/>
</dbReference>
<dbReference type="Pfam" id="PF00067">
    <property type="entry name" value="p450"/>
    <property type="match status" value="1"/>
</dbReference>
<dbReference type="GO" id="GO:0016712">
    <property type="term" value="F:oxidoreductase activity, acting on paired donors, with incorporation or reduction of molecular oxygen, reduced flavin or flavoprotein as one donor, and incorporation of one atom of oxygen"/>
    <property type="evidence" value="ECO:0007669"/>
    <property type="project" value="InterPro"/>
</dbReference>
<dbReference type="PRINTS" id="PR00385">
    <property type="entry name" value="P450"/>
</dbReference>
<evidence type="ECO:0000256" key="2">
    <source>
        <dbReference type="ARBA" id="ARBA00010617"/>
    </source>
</evidence>
<dbReference type="SUPFAM" id="SSF48264">
    <property type="entry name" value="Cytochrome P450"/>
    <property type="match status" value="1"/>
</dbReference>
<keyword evidence="5 8" id="KW-0560">Oxidoreductase</keyword>
<dbReference type="GO" id="GO:0005506">
    <property type="term" value="F:iron ion binding"/>
    <property type="evidence" value="ECO:0007669"/>
    <property type="project" value="InterPro"/>
</dbReference>
<dbReference type="CDD" id="cd11063">
    <property type="entry name" value="CYP52"/>
    <property type="match status" value="1"/>
</dbReference>
<dbReference type="PANTHER" id="PTHR24287">
    <property type="entry name" value="P450, PUTATIVE (EUROFUNG)-RELATED"/>
    <property type="match status" value="1"/>
</dbReference>
<dbReference type="InterPro" id="IPR047146">
    <property type="entry name" value="Cyt_P450_E_CYP52_fungi"/>
</dbReference>
<dbReference type="Gene3D" id="1.10.630.10">
    <property type="entry name" value="Cytochrome P450"/>
    <property type="match status" value="1"/>
</dbReference>
<dbReference type="AlphaFoldDB" id="A0A9P4I9R9"/>
<keyword evidence="10" id="KW-1185">Reference proteome</keyword>
<evidence type="ECO:0000256" key="6">
    <source>
        <dbReference type="ARBA" id="ARBA00023004"/>
    </source>
</evidence>
<evidence type="ECO:0000256" key="7">
    <source>
        <dbReference type="ARBA" id="ARBA00023033"/>
    </source>
</evidence>
<dbReference type="EMBL" id="ML978131">
    <property type="protein sequence ID" value="KAF2095752.1"/>
    <property type="molecule type" value="Genomic_DNA"/>
</dbReference>
<keyword evidence="6 8" id="KW-0408">Iron</keyword>
<gene>
    <name evidence="9" type="ORF">NA57DRAFT_68037</name>
</gene>
<dbReference type="PANTHER" id="PTHR24287:SF1">
    <property type="entry name" value="P450, PUTATIVE (EUROFUNG)-RELATED"/>
    <property type="match status" value="1"/>
</dbReference>
<accession>A0A9P4I9R9</accession>
<keyword evidence="4 8" id="KW-0479">Metal-binding</keyword>
<dbReference type="InterPro" id="IPR002974">
    <property type="entry name" value="Cyt_P450_E_CYP52_ascomycetes"/>
</dbReference>
<protein>
    <submittedName>
        <fullName evidence="9">Cytochrome P450</fullName>
    </submittedName>
</protein>
<evidence type="ECO:0000256" key="5">
    <source>
        <dbReference type="ARBA" id="ARBA00023002"/>
    </source>
</evidence>
<dbReference type="OrthoDB" id="1470350at2759"/>
<keyword evidence="3 8" id="KW-0349">Heme</keyword>
<evidence type="ECO:0000256" key="1">
    <source>
        <dbReference type="ARBA" id="ARBA00001971"/>
    </source>
</evidence>
<organism evidence="9 10">
    <name type="scientific">Rhizodiscina lignyota</name>
    <dbReference type="NCBI Taxonomy" id="1504668"/>
    <lineage>
        <taxon>Eukaryota</taxon>
        <taxon>Fungi</taxon>
        <taxon>Dikarya</taxon>
        <taxon>Ascomycota</taxon>
        <taxon>Pezizomycotina</taxon>
        <taxon>Dothideomycetes</taxon>
        <taxon>Pleosporomycetidae</taxon>
        <taxon>Aulographales</taxon>
        <taxon>Rhizodiscinaceae</taxon>
        <taxon>Rhizodiscina</taxon>
    </lineage>
</organism>
<sequence>MDAGRPVHTSQSRIINSIVYTTTEPKNIQALLATQFQDFSLGPARHGTFAPLLGNGIFSSDGKQWEFARALLRPQFGRDQVGDLELEESHVQNLMNALPVEPNTGGWTEQKDLVTLFYRLTFDSALEFLFGRGGETQLAALPGYVARSDGPVVTKSFSEDWDTSLDHLATAAKLNDLHWIHYIRNKDFYRRVKAIHEFCDYYVFLEALAEETQDPIMIRDQLLSILLAGRDTTAGLLSFLFNLLGQHPHIYQKLRTAIIDDFGTYKQDNQGVISFASLKACSYLQYCMMETLRLYPSVPFNGRRAVRDTTLPTGGGPDGRSPIFVPKGREVGYCVYLMQRRKDLWGEDADEFKPERWKNRKPGWEYLPFNGGPRICLGQQFALTEAGYVTVRLLQRFDMIDGSAVAGREILWYLNLTGRPFAGVPLRLHEADD</sequence>
<comment type="similarity">
    <text evidence="2 8">Belongs to the cytochrome P450 family.</text>
</comment>
<keyword evidence="7 8" id="KW-0503">Monooxygenase</keyword>
<evidence type="ECO:0000256" key="8">
    <source>
        <dbReference type="RuleBase" id="RU000461"/>
    </source>
</evidence>
<dbReference type="InterPro" id="IPR001128">
    <property type="entry name" value="Cyt_P450"/>
</dbReference>
<dbReference type="PRINTS" id="PR01239">
    <property type="entry name" value="EP450IICYP52"/>
</dbReference>
<dbReference type="PROSITE" id="PS00086">
    <property type="entry name" value="CYTOCHROME_P450"/>
    <property type="match status" value="1"/>
</dbReference>
<dbReference type="InterPro" id="IPR017972">
    <property type="entry name" value="Cyt_P450_CS"/>
</dbReference>
<reference evidence="9" key="1">
    <citation type="journal article" date="2020" name="Stud. Mycol.">
        <title>101 Dothideomycetes genomes: a test case for predicting lifestyles and emergence of pathogens.</title>
        <authorList>
            <person name="Haridas S."/>
            <person name="Albert R."/>
            <person name="Binder M."/>
            <person name="Bloem J."/>
            <person name="Labutti K."/>
            <person name="Salamov A."/>
            <person name="Andreopoulos B."/>
            <person name="Baker S."/>
            <person name="Barry K."/>
            <person name="Bills G."/>
            <person name="Bluhm B."/>
            <person name="Cannon C."/>
            <person name="Castanera R."/>
            <person name="Culley D."/>
            <person name="Daum C."/>
            <person name="Ezra D."/>
            <person name="Gonzalez J."/>
            <person name="Henrissat B."/>
            <person name="Kuo A."/>
            <person name="Liang C."/>
            <person name="Lipzen A."/>
            <person name="Lutzoni F."/>
            <person name="Magnuson J."/>
            <person name="Mondo S."/>
            <person name="Nolan M."/>
            <person name="Ohm R."/>
            <person name="Pangilinan J."/>
            <person name="Park H.-J."/>
            <person name="Ramirez L."/>
            <person name="Alfaro M."/>
            <person name="Sun H."/>
            <person name="Tritt A."/>
            <person name="Yoshinaga Y."/>
            <person name="Zwiers L.-H."/>
            <person name="Turgeon B."/>
            <person name="Goodwin S."/>
            <person name="Spatafora J."/>
            <person name="Crous P."/>
            <person name="Grigoriev I."/>
        </authorList>
    </citation>
    <scope>NUCLEOTIDE SEQUENCE</scope>
    <source>
        <strain evidence="9">CBS 133067</strain>
    </source>
</reference>
<comment type="caution">
    <text evidence="9">The sequence shown here is derived from an EMBL/GenBank/DDBJ whole genome shotgun (WGS) entry which is preliminary data.</text>
</comment>
<name>A0A9P4I9R9_9PEZI</name>